<name>A0A3M0GH06_9FLAO</name>
<evidence type="ECO:0000313" key="5">
    <source>
        <dbReference type="EMBL" id="RMB63950.1"/>
    </source>
</evidence>
<reference evidence="5 6" key="1">
    <citation type="submission" date="2018-10" db="EMBL/GenBank/DDBJ databases">
        <title>Dokdonia luteus sp. nov., isolated from sea water.</title>
        <authorList>
            <person name="Zhou L.Y."/>
            <person name="Du Z.J."/>
        </authorList>
    </citation>
    <scope>NUCLEOTIDE SEQUENCE [LARGE SCALE GENOMIC DNA]</scope>
    <source>
        <strain evidence="5 6">SH27</strain>
    </source>
</reference>
<organism evidence="5 6">
    <name type="scientific">Dokdonia sinensis</name>
    <dbReference type="NCBI Taxonomy" id="2479847"/>
    <lineage>
        <taxon>Bacteria</taxon>
        <taxon>Pseudomonadati</taxon>
        <taxon>Bacteroidota</taxon>
        <taxon>Flavobacteriia</taxon>
        <taxon>Flavobacteriales</taxon>
        <taxon>Flavobacteriaceae</taxon>
        <taxon>Dokdonia</taxon>
    </lineage>
</organism>
<comment type="caution">
    <text evidence="5">The sequence shown here is derived from an EMBL/GenBank/DDBJ whole genome shotgun (WGS) entry which is preliminary data.</text>
</comment>
<dbReference type="RefSeq" id="WP_121915746.1">
    <property type="nucleotide sequence ID" value="NZ_REFV01000001.1"/>
</dbReference>
<dbReference type="Pfam" id="PF24850">
    <property type="entry name" value="CC_BshC"/>
    <property type="match status" value="1"/>
</dbReference>
<keyword evidence="6" id="KW-1185">Reference proteome</keyword>
<feature type="domain" description="Bacillithiol biosynthesis BshC C-terminal coiled-coil" evidence="4">
    <location>
        <begin position="376"/>
        <end position="531"/>
    </location>
</feature>
<feature type="domain" description="Bacillithiol biosynthesis BshC N-terminal Rossmann-like" evidence="3">
    <location>
        <begin position="1"/>
        <end position="373"/>
    </location>
</feature>
<accession>A0A3M0GH06</accession>
<evidence type="ECO:0000259" key="3">
    <source>
        <dbReference type="Pfam" id="PF10079"/>
    </source>
</evidence>
<evidence type="ECO:0000313" key="6">
    <source>
        <dbReference type="Proteomes" id="UP000281985"/>
    </source>
</evidence>
<gene>
    <name evidence="2 5" type="primary">bshC</name>
    <name evidence="5" type="ORF">EAX61_00790</name>
</gene>
<dbReference type="HAMAP" id="MF_01867">
    <property type="entry name" value="BshC"/>
    <property type="match status" value="1"/>
</dbReference>
<dbReference type="Pfam" id="PF10079">
    <property type="entry name" value="Rossmann-like_BshC"/>
    <property type="match status" value="1"/>
</dbReference>
<dbReference type="Proteomes" id="UP000281985">
    <property type="component" value="Unassembled WGS sequence"/>
</dbReference>
<dbReference type="InterPro" id="IPR055399">
    <property type="entry name" value="CC_BshC"/>
</dbReference>
<dbReference type="InterPro" id="IPR011199">
    <property type="entry name" value="Bacillithiol_biosynth_BshC"/>
</dbReference>
<dbReference type="PIRSF" id="PIRSF012535">
    <property type="entry name" value="UCP012535"/>
    <property type="match status" value="1"/>
</dbReference>
<evidence type="ECO:0000256" key="1">
    <source>
        <dbReference type="ARBA" id="ARBA00022598"/>
    </source>
</evidence>
<keyword evidence="1 2" id="KW-0436">Ligase</keyword>
<dbReference type="InterPro" id="IPR055398">
    <property type="entry name" value="Rossmann-like_BshC"/>
</dbReference>
<protein>
    <recommendedName>
        <fullName evidence="2">Putative cysteine ligase BshC</fullName>
        <ecNumber evidence="2">6.-.-.-</ecNumber>
    </recommendedName>
</protein>
<evidence type="ECO:0000256" key="2">
    <source>
        <dbReference type="HAMAP-Rule" id="MF_01867"/>
    </source>
</evidence>
<proteinExistence type="inferred from homology"/>
<dbReference type="NCBIfam" id="TIGR03998">
    <property type="entry name" value="thiol_BshC"/>
    <property type="match status" value="1"/>
</dbReference>
<dbReference type="OrthoDB" id="9765151at2"/>
<sequence>MPTDCLPYRETGYFSKLICDYLDQNDALKSFYHRFPSVDNLIAQADEKGDFFSTLSRKRLHSALLEQYKNTDTSAETLLNLERLAEENSFTITTGHQLNLFTGPLYFLYKIISVINLCKELSEKDETRHYIPVYWMATEDHDFDEINYFNFQGKKVQWNREASGAVGELSTQGLAEVLELFKAQLGSSKNAQFLSDLFENTYLNHNNLADATRYLANELFKDYGLIIVDGNDAGLKSLFTPYVKRELLEEISHKKVTEQTAQLTELGYPEQVHPREINLFYIKDGIRERIIKMDDVYVVNDMDVRLSESEILSELENHPERFSPNALLRPLFQEVILPNLCYIGGGGELAYWFQLKTYFEEVGVPFPTLLLRNSVLIRTEKHRKKAESLGVSLPNLFLKQNELINRKIRAISNIEIDFSEQRSFLKEQFRALYLIAGETDASFKGAVKAQEVKQLKGLDNLESRLLRAQKRKLSDHVQRLVDLQNDVFPMQSLQERNTNFAEFYLEFGEDLIPELVNALEPLGGEFTVVTL</sequence>
<dbReference type="EMBL" id="REFV01000001">
    <property type="protein sequence ID" value="RMB63950.1"/>
    <property type="molecule type" value="Genomic_DNA"/>
</dbReference>
<evidence type="ECO:0000259" key="4">
    <source>
        <dbReference type="Pfam" id="PF24850"/>
    </source>
</evidence>
<dbReference type="EC" id="6.-.-.-" evidence="2"/>
<dbReference type="GO" id="GO:0016874">
    <property type="term" value="F:ligase activity"/>
    <property type="evidence" value="ECO:0007669"/>
    <property type="project" value="UniProtKB-UniRule"/>
</dbReference>
<dbReference type="AlphaFoldDB" id="A0A3M0GH06"/>
<comment type="similarity">
    <text evidence="2">Belongs to the BshC family.</text>
</comment>